<name>A0A0C3NDQ1_PISTI</name>
<protein>
    <submittedName>
        <fullName evidence="1">Uncharacterized protein</fullName>
    </submittedName>
</protein>
<dbReference type="AlphaFoldDB" id="A0A0C3NDQ1"/>
<keyword evidence="2" id="KW-1185">Reference proteome</keyword>
<dbReference type="OrthoDB" id="2681442at2759"/>
<gene>
    <name evidence="1" type="ORF">M404DRAFT_155784</name>
</gene>
<sequence length="103" mass="11669">MTHPWFLNCCNQIWVSTSFPDMPGHAFHIRGATKLLLQGIPLDVVTTQGRWKSQAFLDYWWQISSILPLFISSSADSTWLLSLDSVMDNFACCTNFCTVPSHS</sequence>
<dbReference type="InParanoid" id="A0A0C3NDQ1"/>
<reference evidence="2" key="2">
    <citation type="submission" date="2015-01" db="EMBL/GenBank/DDBJ databases">
        <title>Evolutionary Origins and Diversification of the Mycorrhizal Mutualists.</title>
        <authorList>
            <consortium name="DOE Joint Genome Institute"/>
            <consortium name="Mycorrhizal Genomics Consortium"/>
            <person name="Kohler A."/>
            <person name="Kuo A."/>
            <person name="Nagy L.G."/>
            <person name="Floudas D."/>
            <person name="Copeland A."/>
            <person name="Barry K.W."/>
            <person name="Cichocki N."/>
            <person name="Veneault-Fourrey C."/>
            <person name="LaButti K."/>
            <person name="Lindquist E.A."/>
            <person name="Lipzen A."/>
            <person name="Lundell T."/>
            <person name="Morin E."/>
            <person name="Murat C."/>
            <person name="Riley R."/>
            <person name="Ohm R."/>
            <person name="Sun H."/>
            <person name="Tunlid A."/>
            <person name="Henrissat B."/>
            <person name="Grigoriev I.V."/>
            <person name="Hibbett D.S."/>
            <person name="Martin F."/>
        </authorList>
    </citation>
    <scope>NUCLEOTIDE SEQUENCE [LARGE SCALE GENOMIC DNA]</scope>
    <source>
        <strain evidence="2">Marx 270</strain>
    </source>
</reference>
<proteinExistence type="predicted"/>
<dbReference type="Proteomes" id="UP000054217">
    <property type="component" value="Unassembled WGS sequence"/>
</dbReference>
<evidence type="ECO:0000313" key="1">
    <source>
        <dbReference type="EMBL" id="KIN99229.1"/>
    </source>
</evidence>
<dbReference type="HOGENOM" id="CLU_003292_9_2_1"/>
<accession>A0A0C3NDQ1</accession>
<organism evidence="1 2">
    <name type="scientific">Pisolithus tinctorius Marx 270</name>
    <dbReference type="NCBI Taxonomy" id="870435"/>
    <lineage>
        <taxon>Eukaryota</taxon>
        <taxon>Fungi</taxon>
        <taxon>Dikarya</taxon>
        <taxon>Basidiomycota</taxon>
        <taxon>Agaricomycotina</taxon>
        <taxon>Agaricomycetes</taxon>
        <taxon>Agaricomycetidae</taxon>
        <taxon>Boletales</taxon>
        <taxon>Sclerodermatineae</taxon>
        <taxon>Pisolithaceae</taxon>
        <taxon>Pisolithus</taxon>
    </lineage>
</organism>
<reference evidence="1 2" key="1">
    <citation type="submission" date="2014-04" db="EMBL/GenBank/DDBJ databases">
        <authorList>
            <consortium name="DOE Joint Genome Institute"/>
            <person name="Kuo A."/>
            <person name="Kohler A."/>
            <person name="Costa M.D."/>
            <person name="Nagy L.G."/>
            <person name="Floudas D."/>
            <person name="Copeland A."/>
            <person name="Barry K.W."/>
            <person name="Cichocki N."/>
            <person name="Veneault-Fourrey C."/>
            <person name="LaButti K."/>
            <person name="Lindquist E.A."/>
            <person name="Lipzen A."/>
            <person name="Lundell T."/>
            <person name="Morin E."/>
            <person name="Murat C."/>
            <person name="Sun H."/>
            <person name="Tunlid A."/>
            <person name="Henrissat B."/>
            <person name="Grigoriev I.V."/>
            <person name="Hibbett D.S."/>
            <person name="Martin F."/>
            <person name="Nordberg H.P."/>
            <person name="Cantor M.N."/>
            <person name="Hua S.X."/>
        </authorList>
    </citation>
    <scope>NUCLEOTIDE SEQUENCE [LARGE SCALE GENOMIC DNA]</scope>
    <source>
        <strain evidence="1 2">Marx 270</strain>
    </source>
</reference>
<dbReference type="EMBL" id="KN832007">
    <property type="protein sequence ID" value="KIN99229.1"/>
    <property type="molecule type" value="Genomic_DNA"/>
</dbReference>
<evidence type="ECO:0000313" key="2">
    <source>
        <dbReference type="Proteomes" id="UP000054217"/>
    </source>
</evidence>